<dbReference type="InterPro" id="IPR036265">
    <property type="entry name" value="HIT-like_sf"/>
</dbReference>
<dbReference type="SUPFAM" id="SSF54197">
    <property type="entry name" value="HIT-like"/>
    <property type="match status" value="1"/>
</dbReference>
<dbReference type="EMBL" id="MFEG01000012">
    <property type="protein sequence ID" value="OGE76298.1"/>
    <property type="molecule type" value="Genomic_DNA"/>
</dbReference>
<dbReference type="Proteomes" id="UP000176547">
    <property type="component" value="Unassembled WGS sequence"/>
</dbReference>
<evidence type="ECO:0000313" key="5">
    <source>
        <dbReference type="EMBL" id="OGE76298.1"/>
    </source>
</evidence>
<gene>
    <name evidence="5" type="ORF">A3K06_00735</name>
</gene>
<protein>
    <submittedName>
        <fullName evidence="5">Histidine triad nucleotide-binding protein</fullName>
    </submittedName>
</protein>
<accession>A0A1F5NFE3</accession>
<evidence type="ECO:0000256" key="1">
    <source>
        <dbReference type="PIRSR" id="PIRSR601310-1"/>
    </source>
</evidence>
<feature type="domain" description="HIT" evidence="4">
    <location>
        <begin position="5"/>
        <end position="108"/>
    </location>
</feature>
<evidence type="ECO:0000313" key="6">
    <source>
        <dbReference type="Proteomes" id="UP000176547"/>
    </source>
</evidence>
<dbReference type="PRINTS" id="PR00332">
    <property type="entry name" value="HISTRIAD"/>
</dbReference>
<sequence>MENCLFCKIVNKEIPKEFVAENGELVAFDDIRPKAPAHVLILPKAHVLSVKEADEKLSGKLITLAKKIAEEKGLEGYKLIFNVGRKGGQVIEHLHLHLVGGWNEAPKKVEI</sequence>
<dbReference type="InterPro" id="IPR011146">
    <property type="entry name" value="HIT-like"/>
</dbReference>
<evidence type="ECO:0000256" key="2">
    <source>
        <dbReference type="PIRSR" id="PIRSR601310-3"/>
    </source>
</evidence>
<proteinExistence type="predicted"/>
<comment type="caution">
    <text evidence="5">The sequence shown here is derived from an EMBL/GenBank/DDBJ whole genome shotgun (WGS) entry which is preliminary data.</text>
</comment>
<feature type="short sequence motif" description="Histidine triad motif" evidence="2 3">
    <location>
        <begin position="93"/>
        <end position="97"/>
    </location>
</feature>
<dbReference type="InterPro" id="IPR001310">
    <property type="entry name" value="Histidine_triad_HIT"/>
</dbReference>
<evidence type="ECO:0000259" key="4">
    <source>
        <dbReference type="PROSITE" id="PS51084"/>
    </source>
</evidence>
<reference evidence="5 6" key="1">
    <citation type="journal article" date="2016" name="Nat. Commun.">
        <title>Thousands of microbial genomes shed light on interconnected biogeochemical processes in an aquifer system.</title>
        <authorList>
            <person name="Anantharaman K."/>
            <person name="Brown C.T."/>
            <person name="Hug L.A."/>
            <person name="Sharon I."/>
            <person name="Castelle C.J."/>
            <person name="Probst A.J."/>
            <person name="Thomas B.C."/>
            <person name="Singh A."/>
            <person name="Wilkins M.J."/>
            <person name="Karaoz U."/>
            <person name="Brodie E.L."/>
            <person name="Williams K.H."/>
            <person name="Hubbard S.S."/>
            <person name="Banfield J.F."/>
        </authorList>
    </citation>
    <scope>NUCLEOTIDE SEQUENCE [LARGE SCALE GENOMIC DNA]</scope>
</reference>
<feature type="active site" description="Tele-AMP-histidine intermediate" evidence="1">
    <location>
        <position position="95"/>
    </location>
</feature>
<dbReference type="PANTHER" id="PTHR23089">
    <property type="entry name" value="HISTIDINE TRIAD HIT PROTEIN"/>
    <property type="match status" value="1"/>
</dbReference>
<dbReference type="GO" id="GO:0003824">
    <property type="term" value="F:catalytic activity"/>
    <property type="evidence" value="ECO:0007669"/>
    <property type="project" value="InterPro"/>
</dbReference>
<dbReference type="PROSITE" id="PS51084">
    <property type="entry name" value="HIT_2"/>
    <property type="match status" value="1"/>
</dbReference>
<organism evidence="5 6">
    <name type="scientific">Candidatus Doudnabacteria bacterium RIFCSPHIGHO2_01_52_17</name>
    <dbReference type="NCBI Taxonomy" id="1817820"/>
    <lineage>
        <taxon>Bacteria</taxon>
        <taxon>Candidatus Doudnaibacteriota</taxon>
    </lineage>
</organism>
<dbReference type="Pfam" id="PF01230">
    <property type="entry name" value="HIT"/>
    <property type="match status" value="1"/>
</dbReference>
<name>A0A1F5NFE3_9BACT</name>
<dbReference type="InterPro" id="IPR019808">
    <property type="entry name" value="Histidine_triad_CS"/>
</dbReference>
<dbReference type="Gene3D" id="3.30.428.10">
    <property type="entry name" value="HIT-like"/>
    <property type="match status" value="1"/>
</dbReference>
<dbReference type="AlphaFoldDB" id="A0A1F5NFE3"/>
<evidence type="ECO:0000256" key="3">
    <source>
        <dbReference type="PROSITE-ProRule" id="PRU00464"/>
    </source>
</evidence>
<dbReference type="PROSITE" id="PS00892">
    <property type="entry name" value="HIT_1"/>
    <property type="match status" value="1"/>
</dbReference>